<evidence type="ECO:0000256" key="2">
    <source>
        <dbReference type="ARBA" id="ARBA00022801"/>
    </source>
</evidence>
<reference evidence="6" key="1">
    <citation type="submission" date="2023-06" db="EMBL/GenBank/DDBJ databases">
        <authorList>
            <person name="Kurt Z."/>
        </authorList>
    </citation>
    <scope>NUCLEOTIDE SEQUENCE</scope>
</reference>
<protein>
    <submittedName>
        <fullName evidence="6">Protein phosphatase 2C</fullName>
    </submittedName>
    <submittedName>
        <fullName evidence="7">Protein_phosphatase 2C</fullName>
    </submittedName>
</protein>
<feature type="domain" description="PPM-type phosphatase" evidence="5">
    <location>
        <begin position="2"/>
        <end position="301"/>
    </location>
</feature>
<accession>A0AA86N6U0</accession>
<keyword evidence="3 4" id="KW-0904">Protein phosphatase</keyword>
<dbReference type="EMBL" id="CATOUU010000036">
    <property type="protein sequence ID" value="CAI9913806.1"/>
    <property type="molecule type" value="Genomic_DNA"/>
</dbReference>
<dbReference type="InterPro" id="IPR015655">
    <property type="entry name" value="PP2C"/>
</dbReference>
<dbReference type="SUPFAM" id="SSF81606">
    <property type="entry name" value="PP2C-like"/>
    <property type="match status" value="1"/>
</dbReference>
<keyword evidence="1" id="KW-0479">Metal-binding</keyword>
<evidence type="ECO:0000259" key="5">
    <source>
        <dbReference type="PROSITE" id="PS51746"/>
    </source>
</evidence>
<dbReference type="InterPro" id="IPR000222">
    <property type="entry name" value="PP2C_BS"/>
</dbReference>
<dbReference type="InterPro" id="IPR036457">
    <property type="entry name" value="PPM-type-like_dom_sf"/>
</dbReference>
<reference evidence="7 8" key="2">
    <citation type="submission" date="2024-07" db="EMBL/GenBank/DDBJ databases">
        <authorList>
            <person name="Akdeniz Z."/>
        </authorList>
    </citation>
    <scope>NUCLEOTIDE SEQUENCE [LARGE SCALE GENOMIC DNA]</scope>
</reference>
<evidence type="ECO:0000256" key="4">
    <source>
        <dbReference type="RuleBase" id="RU003465"/>
    </source>
</evidence>
<dbReference type="EMBL" id="CAXDID020000410">
    <property type="protein sequence ID" value="CAL6088703.1"/>
    <property type="molecule type" value="Genomic_DNA"/>
</dbReference>
<dbReference type="Pfam" id="PF00481">
    <property type="entry name" value="PP2C"/>
    <property type="match status" value="1"/>
</dbReference>
<dbReference type="PANTHER" id="PTHR13832">
    <property type="entry name" value="PROTEIN PHOSPHATASE 2C"/>
    <property type="match status" value="1"/>
</dbReference>
<evidence type="ECO:0000313" key="8">
    <source>
        <dbReference type="Proteomes" id="UP001642409"/>
    </source>
</evidence>
<organism evidence="6">
    <name type="scientific">Hexamita inflata</name>
    <dbReference type="NCBI Taxonomy" id="28002"/>
    <lineage>
        <taxon>Eukaryota</taxon>
        <taxon>Metamonada</taxon>
        <taxon>Diplomonadida</taxon>
        <taxon>Hexamitidae</taxon>
        <taxon>Hexamitinae</taxon>
        <taxon>Hexamita</taxon>
    </lineage>
</organism>
<gene>
    <name evidence="6" type="ORF">HINF_LOCUS1451</name>
    <name evidence="7" type="ORF">HINF_LOCUS64255</name>
</gene>
<dbReference type="Gene3D" id="3.60.40.10">
    <property type="entry name" value="PPM-type phosphatase domain"/>
    <property type="match status" value="1"/>
</dbReference>
<dbReference type="InterPro" id="IPR001932">
    <property type="entry name" value="PPM-type_phosphatase-like_dom"/>
</dbReference>
<dbReference type="SMART" id="SM00332">
    <property type="entry name" value="PP2Cc"/>
    <property type="match status" value="1"/>
</dbReference>
<dbReference type="GO" id="GO:0046872">
    <property type="term" value="F:metal ion binding"/>
    <property type="evidence" value="ECO:0007669"/>
    <property type="project" value="UniProtKB-KW"/>
</dbReference>
<keyword evidence="8" id="KW-1185">Reference proteome</keyword>
<dbReference type="PROSITE" id="PS01032">
    <property type="entry name" value="PPM_1"/>
    <property type="match status" value="1"/>
</dbReference>
<sequence length="302" mass="32866">MLTGYCSFKNKRPVNEDQVVSNNCIIAVFDGHGGIDVSEALYDHFEQKLNYNEIQLDAKHVIAELQDVEDELQEDTMLSKMTIGSTASIVSVCGDVVSAINVGDSSQIVKLKLDPFFFTNPLHRVNESETLRLAAYNTVPKNGKIDSNLSVTRAIGDFSYKSFGVVSDPEIREFPVKNVSYALVCSDGLTDVLSIHQILQIVDHLLPLSFSTSAPTIITQTSSQHLSQLQSAQANNILQAAELLFENKYSEAKTVLGSNNNALAPENELSGTKEDAICWTLCCLAQIVGTGDNCSVAIGVMK</sequence>
<comment type="similarity">
    <text evidence="4">Belongs to the PP2C family.</text>
</comment>
<dbReference type="GO" id="GO:0004722">
    <property type="term" value="F:protein serine/threonine phosphatase activity"/>
    <property type="evidence" value="ECO:0007669"/>
    <property type="project" value="InterPro"/>
</dbReference>
<comment type="caution">
    <text evidence="6">The sequence shown here is derived from an EMBL/GenBank/DDBJ whole genome shotgun (WGS) entry which is preliminary data.</text>
</comment>
<name>A0AA86N6U0_9EUKA</name>
<dbReference type="Proteomes" id="UP001642409">
    <property type="component" value="Unassembled WGS sequence"/>
</dbReference>
<dbReference type="AlphaFoldDB" id="A0AA86N6U0"/>
<evidence type="ECO:0000313" key="7">
    <source>
        <dbReference type="EMBL" id="CAL6088703.1"/>
    </source>
</evidence>
<keyword evidence="2 4" id="KW-0378">Hydrolase</keyword>
<dbReference type="CDD" id="cd00143">
    <property type="entry name" value="PP2Cc"/>
    <property type="match status" value="1"/>
</dbReference>
<evidence type="ECO:0000256" key="3">
    <source>
        <dbReference type="ARBA" id="ARBA00022912"/>
    </source>
</evidence>
<evidence type="ECO:0000256" key="1">
    <source>
        <dbReference type="ARBA" id="ARBA00022723"/>
    </source>
</evidence>
<evidence type="ECO:0000313" key="6">
    <source>
        <dbReference type="EMBL" id="CAI9913806.1"/>
    </source>
</evidence>
<dbReference type="PANTHER" id="PTHR13832:SF827">
    <property type="entry name" value="PROTEIN PHOSPHATASE 1L"/>
    <property type="match status" value="1"/>
</dbReference>
<dbReference type="PROSITE" id="PS51746">
    <property type="entry name" value="PPM_2"/>
    <property type="match status" value="1"/>
</dbReference>
<proteinExistence type="inferred from homology"/>